<gene>
    <name evidence="1" type="primary">Spata16</name>
    <name evidence="1" type="ORF">CEPORN_R12918</name>
</gene>
<dbReference type="PANTHER" id="PTHR47228">
    <property type="entry name" value="SPERMATOGENESIS-ASSOCIATED PROTEIN 16"/>
    <property type="match status" value="1"/>
</dbReference>
<dbReference type="GO" id="GO:0007283">
    <property type="term" value="P:spermatogenesis"/>
    <property type="evidence" value="ECO:0007669"/>
    <property type="project" value="InterPro"/>
</dbReference>
<dbReference type="Proteomes" id="UP000543364">
    <property type="component" value="Unassembled WGS sequence"/>
</dbReference>
<sequence length="99" mass="11097">LIQEALSEEVTFSVLYTPFEGEVEADKIKAANRAFAEKHPDHAQHVFTDPHGIHLLPEGAESLPDQQYFLTLGFRDREIGEAVEKSVTRKLPVCPGRII</sequence>
<protein>
    <submittedName>
        <fullName evidence="1">SPT16 protein</fullName>
    </submittedName>
</protein>
<organism evidence="1 2">
    <name type="scientific">Cephalopterus ornatus</name>
    <name type="common">Amazonian umbrellabird</name>
    <dbReference type="NCBI Taxonomy" id="114276"/>
    <lineage>
        <taxon>Eukaryota</taxon>
        <taxon>Metazoa</taxon>
        <taxon>Chordata</taxon>
        <taxon>Craniata</taxon>
        <taxon>Vertebrata</taxon>
        <taxon>Euteleostomi</taxon>
        <taxon>Archelosauria</taxon>
        <taxon>Archosauria</taxon>
        <taxon>Dinosauria</taxon>
        <taxon>Saurischia</taxon>
        <taxon>Theropoda</taxon>
        <taxon>Coelurosauria</taxon>
        <taxon>Aves</taxon>
        <taxon>Neognathae</taxon>
        <taxon>Neoaves</taxon>
        <taxon>Telluraves</taxon>
        <taxon>Australaves</taxon>
        <taxon>Passeriformes</taxon>
        <taxon>Cotingidae</taxon>
        <taxon>Cephalopterus</taxon>
    </lineage>
</organism>
<dbReference type="Pfam" id="PF15015">
    <property type="entry name" value="NYD-SP12_N"/>
    <property type="match status" value="1"/>
</dbReference>
<dbReference type="PANTHER" id="PTHR47228:SF1">
    <property type="entry name" value="SPERMATOGENESIS-ASSOCIATED PROTEIN 16"/>
    <property type="match status" value="1"/>
</dbReference>
<keyword evidence="2" id="KW-1185">Reference proteome</keyword>
<dbReference type="EMBL" id="VZRE01005577">
    <property type="protein sequence ID" value="NWU09751.1"/>
    <property type="molecule type" value="Genomic_DNA"/>
</dbReference>
<feature type="non-terminal residue" evidence="1">
    <location>
        <position position="99"/>
    </location>
</feature>
<proteinExistence type="predicted"/>
<dbReference type="InterPro" id="IPR029161">
    <property type="entry name" value="SPATA16"/>
</dbReference>
<evidence type="ECO:0000313" key="2">
    <source>
        <dbReference type="Proteomes" id="UP000543364"/>
    </source>
</evidence>
<dbReference type="AlphaFoldDB" id="A0A7K5U1V6"/>
<evidence type="ECO:0000313" key="1">
    <source>
        <dbReference type="EMBL" id="NWU09751.1"/>
    </source>
</evidence>
<comment type="caution">
    <text evidence="1">The sequence shown here is derived from an EMBL/GenBank/DDBJ whole genome shotgun (WGS) entry which is preliminary data.</text>
</comment>
<accession>A0A7K5U1V6</accession>
<dbReference type="GO" id="GO:0005794">
    <property type="term" value="C:Golgi apparatus"/>
    <property type="evidence" value="ECO:0007669"/>
    <property type="project" value="InterPro"/>
</dbReference>
<name>A0A7K5U1V6_CEPOR</name>
<reference evidence="1 2" key="1">
    <citation type="submission" date="2019-09" db="EMBL/GenBank/DDBJ databases">
        <title>Bird 10,000 Genomes (B10K) Project - Family phase.</title>
        <authorList>
            <person name="Zhang G."/>
        </authorList>
    </citation>
    <scope>NUCLEOTIDE SEQUENCE [LARGE SCALE GENOMIC DNA]</scope>
    <source>
        <strain evidence="1">B10K-DU-001-01</strain>
        <tissue evidence="1">Muscle</tissue>
    </source>
</reference>
<feature type="non-terminal residue" evidence="1">
    <location>
        <position position="1"/>
    </location>
</feature>